<name>A0A387ANB5_9LACO</name>
<dbReference type="InterPro" id="IPR011990">
    <property type="entry name" value="TPR-like_helical_dom_sf"/>
</dbReference>
<dbReference type="Gene3D" id="1.25.40.10">
    <property type="entry name" value="Tetratricopeptide repeat domain"/>
    <property type="match status" value="1"/>
</dbReference>
<dbReference type="KEGG" id="abom:D7I45_00990"/>
<dbReference type="EMBL" id="CP032626">
    <property type="protein sequence ID" value="AYF92164.1"/>
    <property type="molecule type" value="Genomic_DNA"/>
</dbReference>
<dbReference type="AlphaFoldDB" id="A0A387ANB5"/>
<keyword evidence="2" id="KW-1185">Reference proteome</keyword>
<sequence>MEELDLGKDNTKQLNKFMELALKSSEADKRDETIALLSSAISLYPANAITAEELNGSVPSRSEVLTKLGMLFTNSAANLDPTGIHLFQQALVYNPDYVSANFYLGKILLNNGNIAEAHYYLERAFKNTIENDRFYGPVKKMIDETVNKKDLGDPIFAVDYLIGQAVSHTLVENPIGTFKKMSFDKIENKYDANVQMFPTEESKQKLDKIREFNSNHGFKQESFDEFLPANLPLFEENNQLSVFLGEGYTLVDEGAEIYDVCGLNVDTSLSFTCYKLIKNDTDQLSYLLLAGKSPLELKERKLRENEASSYGQKIFDVYKNQIIFNEDALPEFMTALAKDYFNDQFTAEDINNILVNGIKDITFNQSLDIHEKFQLNDSRIKILIDTNQKA</sequence>
<dbReference type="Pfam" id="PF13431">
    <property type="entry name" value="TPR_17"/>
    <property type="match status" value="1"/>
</dbReference>
<dbReference type="Proteomes" id="UP000272003">
    <property type="component" value="Chromosome"/>
</dbReference>
<proteinExistence type="predicted"/>
<evidence type="ECO:0000313" key="2">
    <source>
        <dbReference type="Proteomes" id="UP000272003"/>
    </source>
</evidence>
<dbReference type="OrthoDB" id="2269941at2"/>
<evidence type="ECO:0000313" key="1">
    <source>
        <dbReference type="EMBL" id="AYF92164.1"/>
    </source>
</evidence>
<dbReference type="RefSeq" id="WP_120783938.1">
    <property type="nucleotide sequence ID" value="NZ_CP032626.1"/>
</dbReference>
<reference evidence="1 2" key="1">
    <citation type="submission" date="2018-09" db="EMBL/GenBank/DDBJ databases">
        <title>Genome sequencing of strain BHWM-4.</title>
        <authorList>
            <person name="Heo J."/>
            <person name="Kim S.-J."/>
            <person name="Kwon S.-W."/>
        </authorList>
    </citation>
    <scope>NUCLEOTIDE SEQUENCE [LARGE SCALE GENOMIC DNA]</scope>
    <source>
        <strain evidence="1 2">BHWM-4</strain>
    </source>
</reference>
<protein>
    <submittedName>
        <fullName evidence="1">Uncharacterized protein</fullName>
    </submittedName>
</protein>
<gene>
    <name evidence="1" type="ORF">D7I45_00990</name>
</gene>
<dbReference type="SUPFAM" id="SSF48452">
    <property type="entry name" value="TPR-like"/>
    <property type="match status" value="1"/>
</dbReference>
<organism evidence="1 2">
    <name type="scientific">Apilactobacillus bombintestini</name>
    <dbReference type="NCBI Taxonomy" id="2419772"/>
    <lineage>
        <taxon>Bacteria</taxon>
        <taxon>Bacillati</taxon>
        <taxon>Bacillota</taxon>
        <taxon>Bacilli</taxon>
        <taxon>Lactobacillales</taxon>
        <taxon>Lactobacillaceae</taxon>
        <taxon>Apilactobacillus</taxon>
    </lineage>
</organism>
<accession>A0A387ANB5</accession>